<sequence length="354" mass="38835">MHLSTKHLTTMSLAIQTWRRAILVLLVSLWIAPASAETSLRMVLNWSYQGPQAWFFLAQERGYFAEEGLDLRIDQGSGSGAAVGSVASGAYDVGFGDINALINYAANHPDDSPVGVYMLYTQPPFTIAVTSDSDIHEPADLEGRTIAGPANDGALRLFPAFAALAGIDADSVEIMNIEPRLREQMLNRGQVDAAFGFVNTVRFNAMLAGIDPDERLRFIRYGDHGMDLYSNAIIVSRRLADENPEAVRGLVRAINRGVADVLADPEAGMEAVMAQEPLINRQVETARLAATIEDEMNHPELPEIGLGNIDETRMQEAIDIVVSAYGLAHTPALEEVFRTDFLPPEEERIYSLYE</sequence>
<comment type="pathway">
    <text evidence="2">Cofactor biosynthesis; thiamine diphosphate biosynthesis.</text>
</comment>
<comment type="caution">
    <text evidence="13">The sequence shown here is derived from an EMBL/GenBank/DDBJ whole genome shotgun (WGS) entry which is preliminary data.</text>
</comment>
<keyword evidence="6" id="KW-0479">Metal-binding</keyword>
<dbReference type="EMBL" id="BMXO01000001">
    <property type="protein sequence ID" value="GGW47892.1"/>
    <property type="molecule type" value="Genomic_DNA"/>
</dbReference>
<keyword evidence="9" id="KW-0408">Iron</keyword>
<evidence type="ECO:0000256" key="3">
    <source>
        <dbReference type="ARBA" id="ARBA00009406"/>
    </source>
</evidence>
<reference evidence="14" key="1">
    <citation type="journal article" date="2019" name="Int. J. Syst. Evol. Microbiol.">
        <title>The Global Catalogue of Microorganisms (GCM) 10K type strain sequencing project: providing services to taxonomists for standard genome sequencing and annotation.</title>
        <authorList>
            <consortium name="The Broad Institute Genomics Platform"/>
            <consortium name="The Broad Institute Genome Sequencing Center for Infectious Disease"/>
            <person name="Wu L."/>
            <person name="Ma J."/>
        </authorList>
    </citation>
    <scope>NUCLEOTIDE SEQUENCE [LARGE SCALE GENOMIC DNA]</scope>
    <source>
        <strain evidence="14">KCTC 22157</strain>
    </source>
</reference>
<keyword evidence="5" id="KW-0808">Transferase</keyword>
<evidence type="ECO:0000256" key="4">
    <source>
        <dbReference type="ARBA" id="ARBA00011738"/>
    </source>
</evidence>
<evidence type="ECO:0000256" key="9">
    <source>
        <dbReference type="ARBA" id="ARBA00023004"/>
    </source>
</evidence>
<dbReference type="PANTHER" id="PTHR31528:SF1">
    <property type="entry name" value="4-AMINO-5-HYDROXYMETHYL-2-METHYLPYRIMIDINE PHOSPHATE SYNTHASE THI11-RELATED"/>
    <property type="match status" value="1"/>
</dbReference>
<gene>
    <name evidence="13" type="ORF">GCM10007158_06230</name>
</gene>
<dbReference type="Proteomes" id="UP000647585">
    <property type="component" value="Unassembled WGS sequence"/>
</dbReference>
<keyword evidence="7" id="KW-0663">Pyridoxal phosphate</keyword>
<evidence type="ECO:0000313" key="14">
    <source>
        <dbReference type="Proteomes" id="UP000647585"/>
    </source>
</evidence>
<dbReference type="RefSeq" id="WP_230478359.1">
    <property type="nucleotide sequence ID" value="NZ_BMXO01000001.1"/>
</dbReference>
<keyword evidence="14" id="KW-1185">Reference proteome</keyword>
<organism evidence="13 14">
    <name type="scientific">Halomonas johnsoniae</name>
    <dbReference type="NCBI Taxonomy" id="502832"/>
    <lineage>
        <taxon>Bacteria</taxon>
        <taxon>Pseudomonadati</taxon>
        <taxon>Pseudomonadota</taxon>
        <taxon>Gammaproteobacteria</taxon>
        <taxon>Oceanospirillales</taxon>
        <taxon>Halomonadaceae</taxon>
        <taxon>Halomonas</taxon>
    </lineage>
</organism>
<proteinExistence type="inferred from homology"/>
<feature type="domain" description="SsuA/THI5-like" evidence="12">
    <location>
        <begin position="55"/>
        <end position="267"/>
    </location>
</feature>
<evidence type="ECO:0000256" key="10">
    <source>
        <dbReference type="ARBA" id="ARBA00033171"/>
    </source>
</evidence>
<evidence type="ECO:0000256" key="2">
    <source>
        <dbReference type="ARBA" id="ARBA00004948"/>
    </source>
</evidence>
<dbReference type="Pfam" id="PF09084">
    <property type="entry name" value="NMT1"/>
    <property type="match status" value="1"/>
</dbReference>
<dbReference type="Gene3D" id="3.40.190.10">
    <property type="entry name" value="Periplasmic binding protein-like II"/>
    <property type="match status" value="2"/>
</dbReference>
<evidence type="ECO:0000313" key="13">
    <source>
        <dbReference type="EMBL" id="GGW47892.1"/>
    </source>
</evidence>
<comment type="similarity">
    <text evidence="3">Belongs to the NMT1/THI5 family.</text>
</comment>
<dbReference type="SUPFAM" id="SSF53850">
    <property type="entry name" value="Periplasmic binding protein-like II"/>
    <property type="match status" value="1"/>
</dbReference>
<protein>
    <recommendedName>
        <fullName evidence="10">Thiamine pyrimidine synthase</fullName>
    </recommendedName>
</protein>
<evidence type="ECO:0000256" key="8">
    <source>
        <dbReference type="ARBA" id="ARBA00022977"/>
    </source>
</evidence>
<comment type="subunit">
    <text evidence="4">Homodimer.</text>
</comment>
<evidence type="ECO:0000256" key="5">
    <source>
        <dbReference type="ARBA" id="ARBA00022679"/>
    </source>
</evidence>
<comment type="catalytic activity">
    <reaction evidence="11">
        <text>N(6)-(pyridoxal phosphate)-L-lysyl-[4-amino-5-hydroxymethyl-2-methylpyrimidine phosphate synthase] + L-histidyl-[4-amino-5-hydroxymethyl-2-methylpyrimidine phosphate synthase] + 2 Fe(3+) + 4 H2O = L-lysyl-[4-amino-5-hydroxymethyl-2-methylpyrimidine phosphate synthase] + (2S)-2-amino-5-hydroxy-4-oxopentanoyl-[4-amino-5-hydroxymethyl-2-methylpyrimidine phosphate synthase] + 4-amino-2-methyl-5-(phosphooxymethyl)pyrimidine + 3-oxopropanoate + 2 Fe(2+) + 2 H(+)</text>
        <dbReference type="Rhea" id="RHEA:65756"/>
        <dbReference type="Rhea" id="RHEA-COMP:16892"/>
        <dbReference type="Rhea" id="RHEA-COMP:16893"/>
        <dbReference type="Rhea" id="RHEA-COMP:16894"/>
        <dbReference type="Rhea" id="RHEA-COMP:16895"/>
        <dbReference type="ChEBI" id="CHEBI:15377"/>
        <dbReference type="ChEBI" id="CHEBI:15378"/>
        <dbReference type="ChEBI" id="CHEBI:29033"/>
        <dbReference type="ChEBI" id="CHEBI:29034"/>
        <dbReference type="ChEBI" id="CHEBI:29969"/>
        <dbReference type="ChEBI" id="CHEBI:29979"/>
        <dbReference type="ChEBI" id="CHEBI:33190"/>
        <dbReference type="ChEBI" id="CHEBI:58354"/>
        <dbReference type="ChEBI" id="CHEBI:143915"/>
        <dbReference type="ChEBI" id="CHEBI:157692"/>
    </reaction>
    <physiologicalReaction direction="left-to-right" evidence="11">
        <dbReference type="Rhea" id="RHEA:65757"/>
    </physiologicalReaction>
</comment>
<name>A0ABQ2WB77_9GAMM</name>
<evidence type="ECO:0000259" key="12">
    <source>
        <dbReference type="Pfam" id="PF09084"/>
    </source>
</evidence>
<evidence type="ECO:0000256" key="6">
    <source>
        <dbReference type="ARBA" id="ARBA00022723"/>
    </source>
</evidence>
<dbReference type="PANTHER" id="PTHR31528">
    <property type="entry name" value="4-AMINO-5-HYDROXYMETHYL-2-METHYLPYRIMIDINE PHOSPHATE SYNTHASE THI11-RELATED"/>
    <property type="match status" value="1"/>
</dbReference>
<comment type="function">
    <text evidence="1">Responsible for the formation of the pyrimidine heterocycle in the thiamine biosynthesis pathway. Catalyzes the formation of hydroxymethylpyrimidine phosphate (HMP-P) from histidine and pyridoxal phosphate (PLP). The protein uses PLP and the active site histidine to form HMP-P, generating an inactive enzyme. The enzyme can only undergo a single turnover, which suggests it is a suicide enzyme.</text>
</comment>
<keyword evidence="8" id="KW-0784">Thiamine biosynthesis</keyword>
<accession>A0ABQ2WB77</accession>
<dbReference type="InterPro" id="IPR015168">
    <property type="entry name" value="SsuA/THI5"/>
</dbReference>
<evidence type="ECO:0000256" key="7">
    <source>
        <dbReference type="ARBA" id="ARBA00022898"/>
    </source>
</evidence>
<evidence type="ECO:0000256" key="11">
    <source>
        <dbReference type="ARBA" id="ARBA00048179"/>
    </source>
</evidence>
<evidence type="ECO:0000256" key="1">
    <source>
        <dbReference type="ARBA" id="ARBA00003469"/>
    </source>
</evidence>
<dbReference type="InterPro" id="IPR027939">
    <property type="entry name" value="NMT1/THI5"/>
</dbReference>